<reference evidence="1" key="2">
    <citation type="journal article" date="2015" name="Data Brief">
        <title>Shoot transcriptome of the giant reed, Arundo donax.</title>
        <authorList>
            <person name="Barrero R.A."/>
            <person name="Guerrero F.D."/>
            <person name="Moolhuijzen P."/>
            <person name="Goolsby J.A."/>
            <person name="Tidwell J."/>
            <person name="Bellgard S.E."/>
            <person name="Bellgard M.I."/>
        </authorList>
    </citation>
    <scope>NUCLEOTIDE SEQUENCE</scope>
    <source>
        <tissue evidence="1">Shoot tissue taken approximately 20 cm above the soil surface</tissue>
    </source>
</reference>
<proteinExistence type="predicted"/>
<organism evidence="1">
    <name type="scientific">Arundo donax</name>
    <name type="common">Giant reed</name>
    <name type="synonym">Donax arundinaceus</name>
    <dbReference type="NCBI Taxonomy" id="35708"/>
    <lineage>
        <taxon>Eukaryota</taxon>
        <taxon>Viridiplantae</taxon>
        <taxon>Streptophyta</taxon>
        <taxon>Embryophyta</taxon>
        <taxon>Tracheophyta</taxon>
        <taxon>Spermatophyta</taxon>
        <taxon>Magnoliopsida</taxon>
        <taxon>Liliopsida</taxon>
        <taxon>Poales</taxon>
        <taxon>Poaceae</taxon>
        <taxon>PACMAD clade</taxon>
        <taxon>Arundinoideae</taxon>
        <taxon>Arundineae</taxon>
        <taxon>Arundo</taxon>
    </lineage>
</organism>
<evidence type="ECO:0000313" key="1">
    <source>
        <dbReference type="EMBL" id="JAD27816.1"/>
    </source>
</evidence>
<dbReference type="EMBL" id="GBRH01270079">
    <property type="protein sequence ID" value="JAD27816.1"/>
    <property type="molecule type" value="Transcribed_RNA"/>
</dbReference>
<sequence>MVAGVIQTEQPSSSLMNEPTAAISTTNHHLHSLRLSVRHYCYSATKIGLFFLRPIGLLLKQCTAAADLLCSVWSPSWSFKSCVAAVPVWRLRFWADACWW</sequence>
<protein>
    <submittedName>
        <fullName evidence="1">Uncharacterized protein</fullName>
    </submittedName>
</protein>
<dbReference type="AlphaFoldDB" id="A0A0A9TBR5"/>
<name>A0A0A9TBR5_ARUDO</name>
<reference evidence="1" key="1">
    <citation type="submission" date="2014-09" db="EMBL/GenBank/DDBJ databases">
        <authorList>
            <person name="Magalhaes I.L.F."/>
            <person name="Oliveira U."/>
            <person name="Santos F.R."/>
            <person name="Vidigal T.H.D.A."/>
            <person name="Brescovit A.D."/>
            <person name="Santos A.J."/>
        </authorList>
    </citation>
    <scope>NUCLEOTIDE SEQUENCE</scope>
    <source>
        <tissue evidence="1">Shoot tissue taken approximately 20 cm above the soil surface</tissue>
    </source>
</reference>
<accession>A0A0A9TBR5</accession>